<feature type="region of interest" description="Disordered" evidence="1">
    <location>
        <begin position="1"/>
        <end position="33"/>
    </location>
</feature>
<proteinExistence type="predicted"/>
<reference evidence="2" key="1">
    <citation type="journal article" date="2021" name="Proc. Natl. Acad. Sci. U.S.A.">
        <title>A Catalog of Tens of Thousands of Viruses from Human Metagenomes Reveals Hidden Associations with Chronic Diseases.</title>
        <authorList>
            <person name="Tisza M.J."/>
            <person name="Buck C.B."/>
        </authorList>
    </citation>
    <scope>NUCLEOTIDE SEQUENCE</scope>
    <source>
        <strain evidence="2">Ctf8W5</strain>
    </source>
</reference>
<dbReference type="EMBL" id="BK015597">
    <property type="protein sequence ID" value="DAE15003.1"/>
    <property type="molecule type" value="Genomic_DNA"/>
</dbReference>
<organism evidence="2">
    <name type="scientific">Siphoviridae sp. ctf8W5</name>
    <dbReference type="NCBI Taxonomy" id="2825595"/>
    <lineage>
        <taxon>Viruses</taxon>
        <taxon>Duplodnaviria</taxon>
        <taxon>Heunggongvirae</taxon>
        <taxon>Uroviricota</taxon>
        <taxon>Caudoviricetes</taxon>
    </lineage>
</organism>
<sequence length="157" mass="18166">MTKNEEKNEEQKNEEKNEEQKNEKKEPEKRKNTIKIDGEEYPIRCTLEVLSKIQEEAGLTPFDFSEKLIRVYSNTGSPADLLPDAKTLFLALPLFVNEGIDYYNDNHNVGEIKNLTASHISRHCDDTISDVAHILFDEFWRSMRAPKQQPPAETTQK</sequence>
<evidence type="ECO:0000256" key="1">
    <source>
        <dbReference type="SAM" id="MobiDB-lite"/>
    </source>
</evidence>
<protein>
    <submittedName>
        <fullName evidence="2">Tail tube protein</fullName>
    </submittedName>
</protein>
<accession>A0A8S5Q891</accession>
<name>A0A8S5Q891_9CAUD</name>
<evidence type="ECO:0000313" key="2">
    <source>
        <dbReference type="EMBL" id="DAE15003.1"/>
    </source>
</evidence>